<evidence type="ECO:0000313" key="5">
    <source>
        <dbReference type="Proteomes" id="UP000294796"/>
    </source>
</evidence>
<feature type="modified residue" description="4-aspartylphosphate" evidence="2">
    <location>
        <position position="67"/>
    </location>
</feature>
<dbReference type="OrthoDB" id="9776727at2"/>
<dbReference type="SUPFAM" id="SSF52172">
    <property type="entry name" value="CheY-like"/>
    <property type="match status" value="1"/>
</dbReference>
<dbReference type="SMART" id="SM00448">
    <property type="entry name" value="REC"/>
    <property type="match status" value="1"/>
</dbReference>
<dbReference type="Proteomes" id="UP000294796">
    <property type="component" value="Unassembled WGS sequence"/>
</dbReference>
<reference evidence="4 5" key="1">
    <citation type="submission" date="2019-03" db="EMBL/GenBank/DDBJ databases">
        <title>Luteimonas zhaokaii sp.nov., isolated from the rectal contents of Plateau pika in Yushu, Qinghai Province, China.</title>
        <authorList>
            <person name="Zhang G."/>
        </authorList>
    </citation>
    <scope>NUCLEOTIDE SEQUENCE [LARGE SCALE GENOMIC DNA]</scope>
    <source>
        <strain evidence="4 5">B9</strain>
    </source>
</reference>
<dbReference type="GO" id="GO:0000160">
    <property type="term" value="P:phosphorelay signal transduction system"/>
    <property type="evidence" value="ECO:0007669"/>
    <property type="project" value="InterPro"/>
</dbReference>
<keyword evidence="5" id="KW-1185">Reference proteome</keyword>
<gene>
    <name evidence="4" type="ORF">E2F46_15350</name>
</gene>
<keyword evidence="1 2" id="KW-0597">Phosphoprotein</keyword>
<name>A0A4R5TJN7_9GAMM</name>
<comment type="caution">
    <text evidence="4">The sequence shown here is derived from an EMBL/GenBank/DDBJ whole genome shotgun (WGS) entry which is preliminary data.</text>
</comment>
<dbReference type="EMBL" id="SMTF01000017">
    <property type="protein sequence ID" value="TDK21072.1"/>
    <property type="molecule type" value="Genomic_DNA"/>
</dbReference>
<protein>
    <submittedName>
        <fullName evidence="4">Response regulator</fullName>
    </submittedName>
</protein>
<dbReference type="InterPro" id="IPR011006">
    <property type="entry name" value="CheY-like_superfamily"/>
</dbReference>
<dbReference type="AlphaFoldDB" id="A0A4R5TJN7"/>
<evidence type="ECO:0000256" key="1">
    <source>
        <dbReference type="ARBA" id="ARBA00022553"/>
    </source>
</evidence>
<organism evidence="4 5">
    <name type="scientific">Luteimonas aestuarii</name>
    <dbReference type="NCBI Taxonomy" id="453837"/>
    <lineage>
        <taxon>Bacteria</taxon>
        <taxon>Pseudomonadati</taxon>
        <taxon>Pseudomonadota</taxon>
        <taxon>Gammaproteobacteria</taxon>
        <taxon>Lysobacterales</taxon>
        <taxon>Lysobacteraceae</taxon>
        <taxon>Luteimonas</taxon>
    </lineage>
</organism>
<accession>A0A4R5TJN7</accession>
<dbReference type="RefSeq" id="WP_133323464.1">
    <property type="nucleotide sequence ID" value="NZ_SMTF01000017.1"/>
</dbReference>
<evidence type="ECO:0000256" key="2">
    <source>
        <dbReference type="PROSITE-ProRule" id="PRU00169"/>
    </source>
</evidence>
<proteinExistence type="predicted"/>
<dbReference type="PROSITE" id="PS50110">
    <property type="entry name" value="RESPONSE_REGULATORY"/>
    <property type="match status" value="1"/>
</dbReference>
<dbReference type="InterPro" id="IPR050595">
    <property type="entry name" value="Bact_response_regulator"/>
</dbReference>
<evidence type="ECO:0000259" key="3">
    <source>
        <dbReference type="PROSITE" id="PS50110"/>
    </source>
</evidence>
<feature type="domain" description="Response regulatory" evidence="3">
    <location>
        <begin position="16"/>
        <end position="132"/>
    </location>
</feature>
<dbReference type="PANTHER" id="PTHR44591">
    <property type="entry name" value="STRESS RESPONSE REGULATOR PROTEIN 1"/>
    <property type="match status" value="1"/>
</dbReference>
<dbReference type="Gene3D" id="3.40.50.2300">
    <property type="match status" value="1"/>
</dbReference>
<dbReference type="InterPro" id="IPR001789">
    <property type="entry name" value="Sig_transdc_resp-reg_receiver"/>
</dbReference>
<dbReference type="Pfam" id="PF00072">
    <property type="entry name" value="Response_reg"/>
    <property type="match status" value="1"/>
</dbReference>
<dbReference type="PANTHER" id="PTHR44591:SF3">
    <property type="entry name" value="RESPONSE REGULATORY DOMAIN-CONTAINING PROTEIN"/>
    <property type="match status" value="1"/>
</dbReference>
<dbReference type="CDD" id="cd00156">
    <property type="entry name" value="REC"/>
    <property type="match status" value="1"/>
</dbReference>
<evidence type="ECO:0000313" key="4">
    <source>
        <dbReference type="EMBL" id="TDK21072.1"/>
    </source>
</evidence>
<sequence>MAQRSTRAVQARAPWRVLIVDDSRDDAELAEIALRDAGLAVACQRVHAAPTLQDALAAFEPQVVLSDVNIPGFSGAEALAIVRAHDPSLPFVFMTGSLYAPGSEPPPADALVMKDDMGMLPGLLRRLLGTTG</sequence>